<protein>
    <recommendedName>
        <fullName evidence="4">RRM domain-containing protein</fullName>
    </recommendedName>
</protein>
<dbReference type="GO" id="GO:1990904">
    <property type="term" value="C:ribonucleoprotein complex"/>
    <property type="evidence" value="ECO:0000318"/>
    <property type="project" value="GO_Central"/>
</dbReference>
<evidence type="ECO:0000256" key="3">
    <source>
        <dbReference type="PROSITE-ProRule" id="PRU00176"/>
    </source>
</evidence>
<dbReference type="OrthoDB" id="431068at2759"/>
<dbReference type="OMA" id="ERAMAHH"/>
<dbReference type="GO" id="GO:0043484">
    <property type="term" value="P:regulation of RNA splicing"/>
    <property type="evidence" value="ECO:0000318"/>
    <property type="project" value="GO_Central"/>
</dbReference>
<accession>T1G045</accession>
<dbReference type="GeneID" id="20214443"/>
<dbReference type="AlphaFoldDB" id="T1G045"/>
<dbReference type="InParanoid" id="T1G045"/>
<dbReference type="RefSeq" id="XP_009030114.1">
    <property type="nucleotide sequence ID" value="XM_009031866.1"/>
</dbReference>
<dbReference type="EMBL" id="KB097700">
    <property type="protein sequence ID" value="ESN91756.1"/>
    <property type="molecule type" value="Genomic_DNA"/>
</dbReference>
<reference evidence="7" key="1">
    <citation type="submission" date="2012-12" db="EMBL/GenBank/DDBJ databases">
        <authorList>
            <person name="Hellsten U."/>
            <person name="Grimwood J."/>
            <person name="Chapman J.A."/>
            <person name="Shapiro H."/>
            <person name="Aerts A."/>
            <person name="Otillar R.P."/>
            <person name="Terry A.Y."/>
            <person name="Boore J.L."/>
            <person name="Simakov O."/>
            <person name="Marletaz F."/>
            <person name="Cho S.-J."/>
            <person name="Edsinger-Gonzales E."/>
            <person name="Havlak P."/>
            <person name="Kuo D.-H."/>
            <person name="Larsson T."/>
            <person name="Lv J."/>
            <person name="Arendt D."/>
            <person name="Savage R."/>
            <person name="Osoegawa K."/>
            <person name="de Jong P."/>
            <person name="Lindberg D.R."/>
            <person name="Seaver E.C."/>
            <person name="Weisblat D.A."/>
            <person name="Putnam N.H."/>
            <person name="Grigoriev I.V."/>
            <person name="Rokhsar D.S."/>
        </authorList>
    </citation>
    <scope>NUCLEOTIDE SEQUENCE</scope>
</reference>
<dbReference type="EnsemblMetazoa" id="HelroT70316">
    <property type="protein sequence ID" value="HelroP70316"/>
    <property type="gene ID" value="HelroG70316"/>
</dbReference>
<dbReference type="HOGENOM" id="CLU_032003_1_0_1"/>
<dbReference type="CDD" id="cd12504">
    <property type="entry name" value="RRM2_hnRNPH_CRSF1_like"/>
    <property type="match status" value="1"/>
</dbReference>
<dbReference type="PROSITE" id="PS50102">
    <property type="entry name" value="RRM"/>
    <property type="match status" value="2"/>
</dbReference>
<organism evidence="6 7">
    <name type="scientific">Helobdella robusta</name>
    <name type="common">Californian leech</name>
    <dbReference type="NCBI Taxonomy" id="6412"/>
    <lineage>
        <taxon>Eukaryota</taxon>
        <taxon>Metazoa</taxon>
        <taxon>Spiralia</taxon>
        <taxon>Lophotrochozoa</taxon>
        <taxon>Annelida</taxon>
        <taxon>Clitellata</taxon>
        <taxon>Hirudinea</taxon>
        <taxon>Rhynchobdellida</taxon>
        <taxon>Glossiphoniidae</taxon>
        <taxon>Helobdella</taxon>
    </lineage>
</organism>
<proteinExistence type="predicted"/>
<dbReference type="InterPro" id="IPR050666">
    <property type="entry name" value="ESRP"/>
</dbReference>
<evidence type="ECO:0000256" key="1">
    <source>
        <dbReference type="ARBA" id="ARBA00022737"/>
    </source>
</evidence>
<dbReference type="Proteomes" id="UP000015101">
    <property type="component" value="Unassembled WGS sequence"/>
</dbReference>
<evidence type="ECO:0000256" key="2">
    <source>
        <dbReference type="ARBA" id="ARBA00022884"/>
    </source>
</evidence>
<dbReference type="STRING" id="6412.T1G045"/>
<dbReference type="InterPro" id="IPR000504">
    <property type="entry name" value="RRM_dom"/>
</dbReference>
<sequence>MSETDFIVRLRGLPWSADSAEIVRFLEDCKLTEENVHIIRLYDGRSTGEAYVELSSEEDVNKAIAKNKKHLGKRYVDVHKAKRSEMEFALKRTNQSVPMNGKSKNVPIVKLRGLPFSCSKEEVANFFSGLEIAPNGITFITDHLGRCTGEGYVQFISQESIEKALTKHKQAIAHRYIEVFQCSVEDLSAALNRGYMGGRGGYYQHSYQNNKPNRFQKGYRGGYGRGGYYPMANGGFQYGGGGGGYYGNQSNFRGGKRPFIGGYKFKPTFHESSTGHSIFMKGLPFAATDKDIAGFFEPLSLVDVKIHLNHSGRPSGNASVDFQSHEDALEAMKKNKNILGTFILLPTNFLINHATALLIEL</sequence>
<dbReference type="PANTHER" id="PTHR13976">
    <property type="entry name" value="HETEROGENEOUS NUCLEAR RIBONUCLEOPROTEIN-RELATED"/>
    <property type="match status" value="1"/>
</dbReference>
<dbReference type="SMART" id="SM00360">
    <property type="entry name" value="RRM"/>
    <property type="match status" value="3"/>
</dbReference>
<reference evidence="6" key="3">
    <citation type="submission" date="2015-06" db="UniProtKB">
        <authorList>
            <consortium name="EnsemblMetazoa"/>
        </authorList>
    </citation>
    <scope>IDENTIFICATION</scope>
</reference>
<keyword evidence="2 3" id="KW-0694">RNA-binding</keyword>
<feature type="domain" description="RRM" evidence="4">
    <location>
        <begin position="276"/>
        <end position="361"/>
    </location>
</feature>
<gene>
    <name evidence="6" type="primary">20214443</name>
    <name evidence="5" type="ORF">HELRODRAFT_70316</name>
</gene>
<dbReference type="Gene3D" id="3.30.70.330">
    <property type="match status" value="3"/>
</dbReference>
<keyword evidence="1" id="KW-0677">Repeat</keyword>
<dbReference type="GO" id="GO:0005654">
    <property type="term" value="C:nucleoplasm"/>
    <property type="evidence" value="ECO:0000318"/>
    <property type="project" value="GO_Central"/>
</dbReference>
<feature type="domain" description="RRM" evidence="4">
    <location>
        <begin position="6"/>
        <end position="83"/>
    </location>
</feature>
<evidence type="ECO:0000313" key="6">
    <source>
        <dbReference type="EnsemblMetazoa" id="HelroP70316"/>
    </source>
</evidence>
<reference evidence="5 7" key="2">
    <citation type="journal article" date="2013" name="Nature">
        <title>Insights into bilaterian evolution from three spiralian genomes.</title>
        <authorList>
            <person name="Simakov O."/>
            <person name="Marletaz F."/>
            <person name="Cho S.J."/>
            <person name="Edsinger-Gonzales E."/>
            <person name="Havlak P."/>
            <person name="Hellsten U."/>
            <person name="Kuo D.H."/>
            <person name="Larsson T."/>
            <person name="Lv J."/>
            <person name="Arendt D."/>
            <person name="Savage R."/>
            <person name="Osoegawa K."/>
            <person name="de Jong P."/>
            <person name="Grimwood J."/>
            <person name="Chapman J.A."/>
            <person name="Shapiro H."/>
            <person name="Aerts A."/>
            <person name="Otillar R.P."/>
            <person name="Terry A.Y."/>
            <person name="Boore J.L."/>
            <person name="Grigoriev I.V."/>
            <person name="Lindberg D.R."/>
            <person name="Seaver E.C."/>
            <person name="Weisblat D.A."/>
            <person name="Putnam N.H."/>
            <person name="Rokhsar D.S."/>
        </authorList>
    </citation>
    <scope>NUCLEOTIDE SEQUENCE</scope>
</reference>
<name>T1G045_HELRO</name>
<dbReference type="KEGG" id="hro:HELRODRAFT_70316"/>
<dbReference type="CTD" id="20214443"/>
<dbReference type="EMBL" id="AMQM01002186">
    <property type="status" value="NOT_ANNOTATED_CDS"/>
    <property type="molecule type" value="Genomic_DNA"/>
</dbReference>
<dbReference type="Pfam" id="PF00076">
    <property type="entry name" value="RRM_1"/>
    <property type="match status" value="3"/>
</dbReference>
<dbReference type="GO" id="GO:0003723">
    <property type="term" value="F:RNA binding"/>
    <property type="evidence" value="ECO:0000318"/>
    <property type="project" value="GO_Central"/>
</dbReference>
<dbReference type="SUPFAM" id="SSF54928">
    <property type="entry name" value="RNA-binding domain, RBD"/>
    <property type="match status" value="3"/>
</dbReference>
<dbReference type="InterPro" id="IPR035979">
    <property type="entry name" value="RBD_domain_sf"/>
</dbReference>
<evidence type="ECO:0000259" key="4">
    <source>
        <dbReference type="PROSITE" id="PS50102"/>
    </source>
</evidence>
<dbReference type="InterPro" id="IPR012677">
    <property type="entry name" value="Nucleotide-bd_a/b_plait_sf"/>
</dbReference>
<evidence type="ECO:0000313" key="7">
    <source>
        <dbReference type="Proteomes" id="UP000015101"/>
    </source>
</evidence>
<dbReference type="eggNOG" id="KOG4211">
    <property type="taxonomic scope" value="Eukaryota"/>
</dbReference>
<keyword evidence="7" id="KW-1185">Reference proteome</keyword>
<evidence type="ECO:0000313" key="5">
    <source>
        <dbReference type="EMBL" id="ESN91756.1"/>
    </source>
</evidence>